<keyword evidence="3" id="KW-1185">Reference proteome</keyword>
<evidence type="ECO:0000256" key="1">
    <source>
        <dbReference type="SAM" id="Phobius"/>
    </source>
</evidence>
<gene>
    <name evidence="2" type="ORF">J2851_002927</name>
</gene>
<evidence type="ECO:0000313" key="3">
    <source>
        <dbReference type="Proteomes" id="UP000781958"/>
    </source>
</evidence>
<feature type="transmembrane region" description="Helical" evidence="1">
    <location>
        <begin position="6"/>
        <end position="24"/>
    </location>
</feature>
<sequence length="99" mass="10662">MTNGDVLWAWIAGIAVSITVLVALSQAKKPYDTIVADRILTLPDAPLGAQQWDVEAWERTGGTPPRAHVQDTLHDVIDALEIVLPDGNPAVAEEPAKAW</sequence>
<name>A0ABS4SKQ9_9PROT</name>
<keyword evidence="1" id="KW-0812">Transmembrane</keyword>
<accession>A0ABS4SKQ9</accession>
<comment type="caution">
    <text evidence="2">The sequence shown here is derived from an EMBL/GenBank/DDBJ whole genome shotgun (WGS) entry which is preliminary data.</text>
</comment>
<dbReference type="Proteomes" id="UP000781958">
    <property type="component" value="Unassembled WGS sequence"/>
</dbReference>
<reference evidence="2 3" key="1">
    <citation type="submission" date="2021-03" db="EMBL/GenBank/DDBJ databases">
        <title>Genomic Encyclopedia of Type Strains, Phase III (KMG-III): the genomes of soil and plant-associated and newly described type strains.</title>
        <authorList>
            <person name="Whitman W."/>
        </authorList>
    </citation>
    <scope>NUCLEOTIDE SEQUENCE [LARGE SCALE GENOMIC DNA]</scope>
    <source>
        <strain evidence="2 3">IMMIB AFH-6</strain>
    </source>
</reference>
<dbReference type="EMBL" id="JAGINP010000009">
    <property type="protein sequence ID" value="MBP2293145.1"/>
    <property type="molecule type" value="Genomic_DNA"/>
</dbReference>
<proteinExistence type="predicted"/>
<dbReference type="RefSeq" id="WP_209766995.1">
    <property type="nucleotide sequence ID" value="NZ_JAGINP010000009.1"/>
</dbReference>
<keyword evidence="1" id="KW-0472">Membrane</keyword>
<keyword evidence="1" id="KW-1133">Transmembrane helix</keyword>
<organism evidence="2 3">
    <name type="scientific">Azospirillum rugosum</name>
    <dbReference type="NCBI Taxonomy" id="416170"/>
    <lineage>
        <taxon>Bacteria</taxon>
        <taxon>Pseudomonadati</taxon>
        <taxon>Pseudomonadota</taxon>
        <taxon>Alphaproteobacteria</taxon>
        <taxon>Rhodospirillales</taxon>
        <taxon>Azospirillaceae</taxon>
        <taxon>Azospirillum</taxon>
    </lineage>
</organism>
<evidence type="ECO:0000313" key="2">
    <source>
        <dbReference type="EMBL" id="MBP2293145.1"/>
    </source>
</evidence>
<protein>
    <submittedName>
        <fullName evidence="2">Uncharacterized protein</fullName>
    </submittedName>
</protein>